<organism evidence="1">
    <name type="scientific">marine metagenome</name>
    <dbReference type="NCBI Taxonomy" id="408172"/>
    <lineage>
        <taxon>unclassified sequences</taxon>
        <taxon>metagenomes</taxon>
        <taxon>ecological metagenomes</taxon>
    </lineage>
</organism>
<evidence type="ECO:0000313" key="1">
    <source>
        <dbReference type="EMBL" id="SVC52982.1"/>
    </source>
</evidence>
<feature type="non-terminal residue" evidence="1">
    <location>
        <position position="1"/>
    </location>
</feature>
<reference evidence="1" key="1">
    <citation type="submission" date="2018-05" db="EMBL/GenBank/DDBJ databases">
        <authorList>
            <person name="Lanie J.A."/>
            <person name="Ng W.-L."/>
            <person name="Kazmierczak K.M."/>
            <person name="Andrzejewski T.M."/>
            <person name="Davidsen T.M."/>
            <person name="Wayne K.J."/>
            <person name="Tettelin H."/>
            <person name="Glass J.I."/>
            <person name="Rusch D."/>
            <person name="Podicherti R."/>
            <person name="Tsui H.-C.T."/>
            <person name="Winkler M.E."/>
        </authorList>
    </citation>
    <scope>NUCLEOTIDE SEQUENCE</scope>
</reference>
<sequence length="24" mass="2953">CTPTYSRFCVEITNKARREAKRHW</sequence>
<dbReference type="AlphaFoldDB" id="A0A382MZT9"/>
<dbReference type="EMBL" id="UINC01096249">
    <property type="protein sequence ID" value="SVC52982.1"/>
    <property type="molecule type" value="Genomic_DNA"/>
</dbReference>
<accession>A0A382MZT9</accession>
<proteinExistence type="predicted"/>
<gene>
    <name evidence="1" type="ORF">METZ01_LOCUS305836</name>
</gene>
<protein>
    <submittedName>
        <fullName evidence="1">Uncharacterized protein</fullName>
    </submittedName>
</protein>
<name>A0A382MZT9_9ZZZZ</name>